<evidence type="ECO:0000313" key="1">
    <source>
        <dbReference type="Proteomes" id="UP000887574"/>
    </source>
</evidence>
<dbReference type="AlphaFoldDB" id="A0A915E7B5"/>
<proteinExistence type="predicted"/>
<reference evidence="2" key="1">
    <citation type="submission" date="2022-11" db="UniProtKB">
        <authorList>
            <consortium name="WormBaseParasite"/>
        </authorList>
    </citation>
    <scope>IDENTIFICATION</scope>
</reference>
<dbReference type="WBParaSite" id="jg3109">
    <property type="protein sequence ID" value="jg3109"/>
    <property type="gene ID" value="jg3109"/>
</dbReference>
<accession>A0A915E7B5</accession>
<keyword evidence="1" id="KW-1185">Reference proteome</keyword>
<evidence type="ECO:0000313" key="2">
    <source>
        <dbReference type="WBParaSite" id="jg3109"/>
    </source>
</evidence>
<name>A0A915E7B5_9BILA</name>
<organism evidence="1 2">
    <name type="scientific">Ditylenchus dipsaci</name>
    <dbReference type="NCBI Taxonomy" id="166011"/>
    <lineage>
        <taxon>Eukaryota</taxon>
        <taxon>Metazoa</taxon>
        <taxon>Ecdysozoa</taxon>
        <taxon>Nematoda</taxon>
        <taxon>Chromadorea</taxon>
        <taxon>Rhabditida</taxon>
        <taxon>Tylenchina</taxon>
        <taxon>Tylenchomorpha</taxon>
        <taxon>Sphaerularioidea</taxon>
        <taxon>Anguinidae</taxon>
        <taxon>Anguininae</taxon>
        <taxon>Ditylenchus</taxon>
    </lineage>
</organism>
<protein>
    <submittedName>
        <fullName evidence="2">Glycosyl hydrolases family 38 C-terminal beta sandwich domain-containing protein</fullName>
    </submittedName>
</protein>
<sequence length="83" mass="9437">MLYLPGSPTDSIYILAVNWPEEGDTSPKKLEISNKMAQNRPLTKVEIKVPSAGNDDYHQNQDFNLEKEDILVKPWQAVVVRVI</sequence>
<dbReference type="Proteomes" id="UP000887574">
    <property type="component" value="Unplaced"/>
</dbReference>